<keyword evidence="1" id="KW-1133">Transmembrane helix</keyword>
<dbReference type="Pfam" id="PF14808">
    <property type="entry name" value="TMEM164"/>
    <property type="match status" value="1"/>
</dbReference>
<keyword evidence="1" id="KW-0472">Membrane</keyword>
<evidence type="ECO:0000256" key="1">
    <source>
        <dbReference type="SAM" id="Phobius"/>
    </source>
</evidence>
<dbReference type="RefSeq" id="WP_125164562.1">
    <property type="nucleotide sequence ID" value="NZ_CP034234.1"/>
</dbReference>
<keyword evidence="3" id="KW-1185">Reference proteome</keyword>
<organism evidence="2 3">
    <name type="scientific">Erysipelothrix piscisicarius</name>
    <dbReference type="NCBI Taxonomy" id="2485784"/>
    <lineage>
        <taxon>Bacteria</taxon>
        <taxon>Bacillati</taxon>
        <taxon>Bacillota</taxon>
        <taxon>Erysipelotrichia</taxon>
        <taxon>Erysipelotrichales</taxon>
        <taxon>Erysipelotrichaceae</taxon>
        <taxon>Erysipelothrix</taxon>
    </lineage>
</organism>
<feature type="transmembrane region" description="Helical" evidence="1">
    <location>
        <begin position="49"/>
        <end position="70"/>
    </location>
</feature>
<gene>
    <name evidence="2" type="ORF">EEI45_06230</name>
</gene>
<sequence length="245" mass="27629">MSQLSEKLYFSQNPFTLYTPIHFLMLILAGICIGIVIKKRDEIAMGKYAWLRWVFLGVYLIQQGLLYSWYAMNHQLTLHDALPLYPCRILQIMTIILLVSKQECIYEVLGLLGIPAAVTALILADTSGFSFPNAMFIQFFVGHSLMILVPLYMKYLYHFSMQESATLGVIKMVGGYFIIVSFINHLIQTNYGYVSTPPVALSFLNGVPSIIYTCGYFMIYVGVVLAGSKIATHQDADEIVFTIES</sequence>
<proteinExistence type="predicted"/>
<dbReference type="KEGG" id="eri:EEI45_06230"/>
<feature type="transmembrane region" description="Helical" evidence="1">
    <location>
        <begin position="106"/>
        <end position="124"/>
    </location>
</feature>
<dbReference type="AlphaFoldDB" id="A0A3S8RND5"/>
<protein>
    <submittedName>
        <fullName evidence="2">TIGR02206 family membrane protein</fullName>
    </submittedName>
</protein>
<accession>A0A3S8RND5</accession>
<feature type="transmembrane region" description="Helical" evidence="1">
    <location>
        <begin position="82"/>
        <end position="99"/>
    </location>
</feature>
<dbReference type="Proteomes" id="UP000278804">
    <property type="component" value="Chromosome"/>
</dbReference>
<evidence type="ECO:0000313" key="3">
    <source>
        <dbReference type="Proteomes" id="UP000278804"/>
    </source>
</evidence>
<name>A0A3S8RND5_9FIRM</name>
<dbReference type="InterPro" id="IPR011737">
    <property type="entry name" value="CHP02206_TP0381"/>
</dbReference>
<keyword evidence="1" id="KW-0812">Transmembrane</keyword>
<dbReference type="NCBIfam" id="TIGR02206">
    <property type="entry name" value="intg_mem_TP0381"/>
    <property type="match status" value="1"/>
</dbReference>
<reference evidence="2 3" key="1">
    <citation type="journal article" date="2020" name="Int. J. Syst. Evol. Microbiol.">
        <title>Description of Erysipelothrix piscisicarius sp. nov., an emergent fish pathogen, and assessment of virulence using a tiger barb (Puntigrus tetrazona) infection model.</title>
        <authorList>
            <person name="Pomaranski E.K."/>
            <person name="Griffin M.J."/>
            <person name="Camus A.C."/>
            <person name="Armwood A.R."/>
            <person name="Shelley J."/>
            <person name="Waldbieser G.C."/>
            <person name="LaFrentz B.R."/>
            <person name="Garcia J.C."/>
            <person name="Yanong R."/>
            <person name="Soto E."/>
        </authorList>
    </citation>
    <scope>NUCLEOTIDE SEQUENCE [LARGE SCALE GENOMIC DNA]</scope>
    <source>
        <strain evidence="2 3">15TAL0474</strain>
    </source>
</reference>
<feature type="transmembrane region" description="Helical" evidence="1">
    <location>
        <begin position="136"/>
        <end position="157"/>
    </location>
</feature>
<dbReference type="EMBL" id="CP034234">
    <property type="protein sequence ID" value="AZK44389.1"/>
    <property type="molecule type" value="Genomic_DNA"/>
</dbReference>
<feature type="transmembrane region" description="Helical" evidence="1">
    <location>
        <begin position="15"/>
        <end position="37"/>
    </location>
</feature>
<feature type="transmembrane region" description="Helical" evidence="1">
    <location>
        <begin position="169"/>
        <end position="187"/>
    </location>
</feature>
<evidence type="ECO:0000313" key="2">
    <source>
        <dbReference type="EMBL" id="AZK44389.1"/>
    </source>
</evidence>
<feature type="transmembrane region" description="Helical" evidence="1">
    <location>
        <begin position="207"/>
        <end position="226"/>
    </location>
</feature>